<comment type="caution">
    <text evidence="2">The sequence shown here is derived from an EMBL/GenBank/DDBJ whole genome shotgun (WGS) entry which is preliminary data.</text>
</comment>
<keyword evidence="3" id="KW-1185">Reference proteome</keyword>
<gene>
    <name evidence="2" type="ORF">H3T91_06800</name>
</gene>
<feature type="transmembrane region" description="Helical" evidence="1">
    <location>
        <begin position="104"/>
        <end position="121"/>
    </location>
</feature>
<evidence type="ECO:0000313" key="3">
    <source>
        <dbReference type="Proteomes" id="UP000766153"/>
    </source>
</evidence>
<keyword evidence="1" id="KW-0472">Membrane</keyword>
<name>A0ABS0QWF8_9BIFI</name>
<protein>
    <submittedName>
        <fullName evidence="2">Uncharacterized protein</fullName>
    </submittedName>
</protein>
<dbReference type="Proteomes" id="UP000766153">
    <property type="component" value="Unassembled WGS sequence"/>
</dbReference>
<keyword evidence="1" id="KW-0812">Transmembrane</keyword>
<keyword evidence="1" id="KW-1133">Transmembrane helix</keyword>
<organism evidence="2 3">
    <name type="scientific">Bifidobacterium polysaccharolyticum</name>
    <dbReference type="NCBI Taxonomy" id="2750967"/>
    <lineage>
        <taxon>Bacteria</taxon>
        <taxon>Bacillati</taxon>
        <taxon>Actinomycetota</taxon>
        <taxon>Actinomycetes</taxon>
        <taxon>Bifidobacteriales</taxon>
        <taxon>Bifidobacteriaceae</taxon>
        <taxon>Bifidobacterium</taxon>
    </lineage>
</organism>
<feature type="transmembrane region" description="Helical" evidence="1">
    <location>
        <begin position="153"/>
        <end position="175"/>
    </location>
</feature>
<dbReference type="RefSeq" id="WP_198208410.1">
    <property type="nucleotide sequence ID" value="NZ_JACFRB010000002.1"/>
</dbReference>
<dbReference type="EMBL" id="JACFRB010000002">
    <property type="protein sequence ID" value="MBI0106198.1"/>
    <property type="molecule type" value="Genomic_DNA"/>
</dbReference>
<sequence>MSKGRSSNTATDNAVDLSKFYKSLVETISREFGKGDNESVEILIIPERKLNDGEDKRKLNDGEDTSLHVSNNTVVDGKFDKMRKLVQASFWETRKEPFLIIKKYKLWCILGLVFVGAVLIYCFAHDLYLSNFNFKHALFLTLWLIIRSLNPCIAIIIIVLCLALFISFIVCIWDFCPRKCGMNMTVFCKTMICDKQGVQKERWFVLVLSLREIPESRDRKDEDQCKNDKKRVGVVLDNFTAKKIGSDLLKSAGGLLVKLRDAINCACTSEEVGENKGYAVIQYHVNAEYLNYEYFRLVKDNLHVYPEPENPKIYREIRHWFLYTVNIEDSNSHC</sequence>
<evidence type="ECO:0000313" key="2">
    <source>
        <dbReference type="EMBL" id="MBI0106198.1"/>
    </source>
</evidence>
<accession>A0ABS0QWF8</accession>
<proteinExistence type="predicted"/>
<reference evidence="2 3" key="1">
    <citation type="submission" date="2020-07" db="EMBL/GenBank/DDBJ databases">
        <title>Isolated bacteria genomes of Apis mellifera.</title>
        <authorList>
            <person name="Wu J."/>
            <person name="Zheng H."/>
        </authorList>
    </citation>
    <scope>NUCLEOTIDE SEQUENCE [LARGE SCALE GENOMIC DNA]</scope>
    <source>
        <strain evidence="2 3">B14448H7</strain>
    </source>
</reference>
<evidence type="ECO:0000256" key="1">
    <source>
        <dbReference type="SAM" id="Phobius"/>
    </source>
</evidence>